<feature type="region of interest" description="Disordered" evidence="1">
    <location>
        <begin position="72"/>
        <end position="96"/>
    </location>
</feature>
<dbReference type="AlphaFoldDB" id="A0ABD0NB36"/>
<dbReference type="Proteomes" id="UP001529510">
    <property type="component" value="Unassembled WGS sequence"/>
</dbReference>
<sequence length="96" mass="9963">GNGIRTLTPPSVGAAGVSDSTGTGPGSGSYAEVNGNGNGTAAPLDFSTTSSNHQALPSAAAMLATFNPEHAEELRRKYPKSSELRLDRDIRDYNNK</sequence>
<feature type="non-terminal residue" evidence="2">
    <location>
        <position position="96"/>
    </location>
</feature>
<evidence type="ECO:0000313" key="3">
    <source>
        <dbReference type="Proteomes" id="UP001529510"/>
    </source>
</evidence>
<protein>
    <submittedName>
        <fullName evidence="2">Uncharacterized protein</fullName>
    </submittedName>
</protein>
<evidence type="ECO:0000256" key="1">
    <source>
        <dbReference type="SAM" id="MobiDB-lite"/>
    </source>
</evidence>
<comment type="caution">
    <text evidence="2">The sequence shown here is derived from an EMBL/GenBank/DDBJ whole genome shotgun (WGS) entry which is preliminary data.</text>
</comment>
<evidence type="ECO:0000313" key="2">
    <source>
        <dbReference type="EMBL" id="KAL0158520.1"/>
    </source>
</evidence>
<reference evidence="2 3" key="1">
    <citation type="submission" date="2024-05" db="EMBL/GenBank/DDBJ databases">
        <title>Genome sequencing and assembly of Indian major carp, Cirrhinus mrigala (Hamilton, 1822).</title>
        <authorList>
            <person name="Mohindra V."/>
            <person name="Chowdhury L.M."/>
            <person name="Lal K."/>
            <person name="Jena J.K."/>
        </authorList>
    </citation>
    <scope>NUCLEOTIDE SEQUENCE [LARGE SCALE GENOMIC DNA]</scope>
    <source>
        <strain evidence="2">CM1030</strain>
        <tissue evidence="2">Blood</tissue>
    </source>
</reference>
<organism evidence="2 3">
    <name type="scientific">Cirrhinus mrigala</name>
    <name type="common">Mrigala</name>
    <dbReference type="NCBI Taxonomy" id="683832"/>
    <lineage>
        <taxon>Eukaryota</taxon>
        <taxon>Metazoa</taxon>
        <taxon>Chordata</taxon>
        <taxon>Craniata</taxon>
        <taxon>Vertebrata</taxon>
        <taxon>Euteleostomi</taxon>
        <taxon>Actinopterygii</taxon>
        <taxon>Neopterygii</taxon>
        <taxon>Teleostei</taxon>
        <taxon>Ostariophysi</taxon>
        <taxon>Cypriniformes</taxon>
        <taxon>Cyprinidae</taxon>
        <taxon>Labeoninae</taxon>
        <taxon>Labeonini</taxon>
        <taxon>Cirrhinus</taxon>
    </lineage>
</organism>
<proteinExistence type="predicted"/>
<accession>A0ABD0NB36</accession>
<feature type="non-terminal residue" evidence="2">
    <location>
        <position position="1"/>
    </location>
</feature>
<dbReference type="EMBL" id="JAMKFB020000023">
    <property type="protein sequence ID" value="KAL0158520.1"/>
    <property type="molecule type" value="Genomic_DNA"/>
</dbReference>
<keyword evidence="3" id="KW-1185">Reference proteome</keyword>
<gene>
    <name evidence="2" type="ORF">M9458_046596</name>
</gene>
<name>A0ABD0NB36_CIRMR</name>
<feature type="region of interest" description="Disordered" evidence="1">
    <location>
        <begin position="1"/>
        <end position="53"/>
    </location>
</feature>